<name>A0ACD3B5L4_9AGAR</name>
<dbReference type="Proteomes" id="UP000308600">
    <property type="component" value="Unassembled WGS sequence"/>
</dbReference>
<keyword evidence="2" id="KW-1185">Reference proteome</keyword>
<evidence type="ECO:0000313" key="2">
    <source>
        <dbReference type="Proteomes" id="UP000308600"/>
    </source>
</evidence>
<gene>
    <name evidence="1" type="ORF">BDN72DRAFT_342631</name>
</gene>
<accession>A0ACD3B5L4</accession>
<proteinExistence type="predicted"/>
<organism evidence="1 2">
    <name type="scientific">Pluteus cervinus</name>
    <dbReference type="NCBI Taxonomy" id="181527"/>
    <lineage>
        <taxon>Eukaryota</taxon>
        <taxon>Fungi</taxon>
        <taxon>Dikarya</taxon>
        <taxon>Basidiomycota</taxon>
        <taxon>Agaricomycotina</taxon>
        <taxon>Agaricomycetes</taxon>
        <taxon>Agaricomycetidae</taxon>
        <taxon>Agaricales</taxon>
        <taxon>Pluteineae</taxon>
        <taxon>Pluteaceae</taxon>
        <taxon>Pluteus</taxon>
    </lineage>
</organism>
<reference evidence="1 2" key="1">
    <citation type="journal article" date="2019" name="Nat. Ecol. Evol.">
        <title>Megaphylogeny resolves global patterns of mushroom evolution.</title>
        <authorList>
            <person name="Varga T."/>
            <person name="Krizsan K."/>
            <person name="Foldi C."/>
            <person name="Dima B."/>
            <person name="Sanchez-Garcia M."/>
            <person name="Sanchez-Ramirez S."/>
            <person name="Szollosi G.J."/>
            <person name="Szarkandi J.G."/>
            <person name="Papp V."/>
            <person name="Albert L."/>
            <person name="Andreopoulos W."/>
            <person name="Angelini C."/>
            <person name="Antonin V."/>
            <person name="Barry K.W."/>
            <person name="Bougher N.L."/>
            <person name="Buchanan P."/>
            <person name="Buyck B."/>
            <person name="Bense V."/>
            <person name="Catcheside P."/>
            <person name="Chovatia M."/>
            <person name="Cooper J."/>
            <person name="Damon W."/>
            <person name="Desjardin D."/>
            <person name="Finy P."/>
            <person name="Geml J."/>
            <person name="Haridas S."/>
            <person name="Hughes K."/>
            <person name="Justo A."/>
            <person name="Karasinski D."/>
            <person name="Kautmanova I."/>
            <person name="Kiss B."/>
            <person name="Kocsube S."/>
            <person name="Kotiranta H."/>
            <person name="LaButti K.M."/>
            <person name="Lechner B.E."/>
            <person name="Liimatainen K."/>
            <person name="Lipzen A."/>
            <person name="Lukacs Z."/>
            <person name="Mihaltcheva S."/>
            <person name="Morgado L.N."/>
            <person name="Niskanen T."/>
            <person name="Noordeloos M.E."/>
            <person name="Ohm R.A."/>
            <person name="Ortiz-Santana B."/>
            <person name="Ovrebo C."/>
            <person name="Racz N."/>
            <person name="Riley R."/>
            <person name="Savchenko A."/>
            <person name="Shiryaev A."/>
            <person name="Soop K."/>
            <person name="Spirin V."/>
            <person name="Szebenyi C."/>
            <person name="Tomsovsky M."/>
            <person name="Tulloss R.E."/>
            <person name="Uehling J."/>
            <person name="Grigoriev I.V."/>
            <person name="Vagvolgyi C."/>
            <person name="Papp T."/>
            <person name="Martin F.M."/>
            <person name="Miettinen O."/>
            <person name="Hibbett D.S."/>
            <person name="Nagy L.G."/>
        </authorList>
    </citation>
    <scope>NUCLEOTIDE SEQUENCE [LARGE SCALE GENOMIC DNA]</scope>
    <source>
        <strain evidence="1 2">NL-1719</strain>
    </source>
</reference>
<sequence>MTRLTNVPTSRGSWTDGHPDLVELERSRIDAEIDEIGARIADLKLARTALKQRRNTLAPISRLPQDVSRTIFKEVQTGIEPAVKEEAFPFSNPKTLKSQLPWIRALTHVCSRWREFAINTPTLWARTVSSSAIPGSQAGVRDAHPIPTSSDIGHYPGYQFWVRLWAASCPATARTRIIA</sequence>
<dbReference type="EMBL" id="ML208287">
    <property type="protein sequence ID" value="TFK72247.1"/>
    <property type="molecule type" value="Genomic_DNA"/>
</dbReference>
<protein>
    <submittedName>
        <fullName evidence="1">Uncharacterized protein</fullName>
    </submittedName>
</protein>
<evidence type="ECO:0000313" key="1">
    <source>
        <dbReference type="EMBL" id="TFK72247.1"/>
    </source>
</evidence>